<accession>A0A4R1K4S6</accession>
<dbReference type="InterPro" id="IPR038316">
    <property type="entry name" value="DUF5062_sf"/>
</dbReference>
<reference evidence="1 2" key="1">
    <citation type="submission" date="2019-03" db="EMBL/GenBank/DDBJ databases">
        <title>Genomic Encyclopedia of Type Strains, Phase IV (KMG-IV): sequencing the most valuable type-strain genomes for metagenomic binning, comparative biology and taxonomic classification.</title>
        <authorList>
            <person name="Goeker M."/>
        </authorList>
    </citation>
    <scope>NUCLEOTIDE SEQUENCE [LARGE SCALE GENOMIC DNA]</scope>
    <source>
        <strain evidence="1 2">DSM 18577</strain>
    </source>
</reference>
<dbReference type="Gene3D" id="1.20.120.1930">
    <property type="entry name" value="Uncharacterised protein PF16691, DUF5062"/>
    <property type="match status" value="1"/>
</dbReference>
<organism evidence="1 2">
    <name type="scientific">Celerinatantimonas diazotrophica</name>
    <dbReference type="NCBI Taxonomy" id="412034"/>
    <lineage>
        <taxon>Bacteria</taxon>
        <taxon>Pseudomonadati</taxon>
        <taxon>Pseudomonadota</taxon>
        <taxon>Gammaproteobacteria</taxon>
        <taxon>Celerinatantimonadaceae</taxon>
        <taxon>Celerinatantimonas</taxon>
    </lineage>
</organism>
<evidence type="ECO:0000313" key="1">
    <source>
        <dbReference type="EMBL" id="TCK59114.1"/>
    </source>
</evidence>
<keyword evidence="2" id="KW-1185">Reference proteome</keyword>
<dbReference type="EMBL" id="SMGD01000011">
    <property type="protein sequence ID" value="TCK59114.1"/>
    <property type="molecule type" value="Genomic_DNA"/>
</dbReference>
<gene>
    <name evidence="1" type="ORF">EV690_1282</name>
</gene>
<name>A0A4R1K4S6_9GAMM</name>
<dbReference type="Pfam" id="PF16691">
    <property type="entry name" value="DUF5062"/>
    <property type="match status" value="1"/>
</dbReference>
<sequence length="87" mass="9908">MKKFTHESQLLKKAITIGQAYATARGYSALPANVSERDKVEALYRLLVADKRITPLAEEKQNGPEMRHKLVIWLAKQLPDDHPLLKN</sequence>
<dbReference type="AlphaFoldDB" id="A0A4R1K4S6"/>
<dbReference type="OrthoDB" id="8547747at2"/>
<dbReference type="InterPro" id="IPR032036">
    <property type="entry name" value="DUF5062"/>
</dbReference>
<evidence type="ECO:0000313" key="2">
    <source>
        <dbReference type="Proteomes" id="UP000295565"/>
    </source>
</evidence>
<protein>
    <submittedName>
        <fullName evidence="1">Uncharacterized protein DUF5062</fullName>
    </submittedName>
</protein>
<comment type="caution">
    <text evidence="1">The sequence shown here is derived from an EMBL/GenBank/DDBJ whole genome shotgun (WGS) entry which is preliminary data.</text>
</comment>
<proteinExistence type="predicted"/>
<dbReference type="RefSeq" id="WP_131912087.1">
    <property type="nucleotide sequence ID" value="NZ_OU594967.1"/>
</dbReference>
<dbReference type="Proteomes" id="UP000295565">
    <property type="component" value="Unassembled WGS sequence"/>
</dbReference>